<evidence type="ECO:0000256" key="10">
    <source>
        <dbReference type="RuleBase" id="RU364060"/>
    </source>
</evidence>
<evidence type="ECO:0000256" key="9">
    <source>
        <dbReference type="ARBA" id="ARBA00025687"/>
    </source>
</evidence>
<organism evidence="12">
    <name type="scientific">Chaetomium thermophilum (strain DSM 1495 / CBS 144.50 / IMI 039719)</name>
    <name type="common">Thermochaetoides thermophila</name>
    <dbReference type="NCBI Taxonomy" id="759272"/>
    <lineage>
        <taxon>Eukaryota</taxon>
        <taxon>Fungi</taxon>
        <taxon>Dikarya</taxon>
        <taxon>Ascomycota</taxon>
        <taxon>Pezizomycotina</taxon>
        <taxon>Sordariomycetes</taxon>
        <taxon>Sordariomycetidae</taxon>
        <taxon>Sordariales</taxon>
        <taxon>Chaetomiaceae</taxon>
        <taxon>Thermochaetoides</taxon>
    </lineage>
</organism>
<sequence length="246" mass="27701">MDSSEDDGNKVAHLWPDPPAFWKDFTPENIERYNALKQTYAQQHGLSSDALVRIPDVPADLINLQPPPEPVDGKWKLYGQQEALANSLQSLEDAGIQRLAPASETTSDSKHFDRGFELKKLAKSLLVNYLELMGIMSINPAHASEKVQDIKTIVLNFHHILNEYRPHQAREQLIQLMQDHLDAKRNETAAVRAVVDKAKRLIEGLASIEIPKVEDDNGRKAVEVERAALAERREIAAWQEADALFT</sequence>
<dbReference type="KEGG" id="cthr:CTHT_0064270"/>
<evidence type="ECO:0007829" key="13">
    <source>
        <dbReference type="PDB" id="6XP5"/>
    </source>
</evidence>
<evidence type="ECO:0000256" key="2">
    <source>
        <dbReference type="ARBA" id="ARBA00009994"/>
    </source>
</evidence>
<keyword evidence="5 10" id="KW-0805">Transcription regulation</keyword>
<evidence type="ECO:0000256" key="7">
    <source>
        <dbReference type="ARBA" id="ARBA00023163"/>
    </source>
</evidence>
<dbReference type="GO" id="GO:0003712">
    <property type="term" value="F:transcription coregulator activity"/>
    <property type="evidence" value="ECO:0007669"/>
    <property type="project" value="InterPro"/>
</dbReference>
<accession>G0SEM4</accession>
<dbReference type="Proteomes" id="UP000008066">
    <property type="component" value="Unassembled WGS sequence"/>
</dbReference>
<proteinExistence type="evidence at protein level"/>
<dbReference type="OMA" id="MMQDHLD"/>
<gene>
    <name evidence="11" type="ORF">CTHT_0064270</name>
</gene>
<dbReference type="GeneID" id="18260465"/>
<keyword evidence="6 10" id="KW-0010">Activator</keyword>
<keyword evidence="8 10" id="KW-0539">Nucleus</keyword>
<dbReference type="AlphaFoldDB" id="G0SEM4"/>
<evidence type="ECO:0000256" key="4">
    <source>
        <dbReference type="ARBA" id="ARBA00020631"/>
    </source>
</evidence>
<evidence type="ECO:0000313" key="11">
    <source>
        <dbReference type="EMBL" id="EGS18401.1"/>
    </source>
</evidence>
<keyword evidence="13" id="KW-0002">3D-structure</keyword>
<dbReference type="STRING" id="759272.G0SEM4"/>
<keyword evidence="12" id="KW-1185">Reference proteome</keyword>
<evidence type="ECO:0000256" key="5">
    <source>
        <dbReference type="ARBA" id="ARBA00023015"/>
    </source>
</evidence>
<evidence type="ECO:0000313" key="12">
    <source>
        <dbReference type="Proteomes" id="UP000008066"/>
    </source>
</evidence>
<dbReference type="SMR" id="G0SEM4"/>
<evidence type="ECO:0000256" key="6">
    <source>
        <dbReference type="ARBA" id="ARBA00023159"/>
    </source>
</evidence>
<dbReference type="InterPro" id="IPR037212">
    <property type="entry name" value="Med7/Med21-like"/>
</dbReference>
<dbReference type="OrthoDB" id="10253553at2759"/>
<evidence type="ECO:0000256" key="8">
    <source>
        <dbReference type="ARBA" id="ARBA00023242"/>
    </source>
</evidence>
<dbReference type="eggNOG" id="KOG0570">
    <property type="taxonomic scope" value="Eukaryota"/>
</dbReference>
<dbReference type="GO" id="GO:0016592">
    <property type="term" value="C:mediator complex"/>
    <property type="evidence" value="ECO:0007669"/>
    <property type="project" value="InterPro"/>
</dbReference>
<dbReference type="EMBL" id="GL988046">
    <property type="protein sequence ID" value="EGS18401.1"/>
    <property type="molecule type" value="Genomic_DNA"/>
</dbReference>
<comment type="subcellular location">
    <subcellularLocation>
        <location evidence="1 10">Nucleus</location>
    </subcellularLocation>
</comment>
<dbReference type="InterPro" id="IPR009244">
    <property type="entry name" value="Mediatior_Med7"/>
</dbReference>
<evidence type="ECO:0000256" key="3">
    <source>
        <dbReference type="ARBA" id="ARBA00011837"/>
    </source>
</evidence>
<protein>
    <recommendedName>
        <fullName evidence="4 10">Mediator of RNA polymerase II transcription subunit 7</fullName>
    </recommendedName>
</protein>
<dbReference type="HOGENOM" id="CLU_065214_0_0_1"/>
<dbReference type="GO" id="GO:0070847">
    <property type="term" value="C:core mediator complex"/>
    <property type="evidence" value="ECO:0007669"/>
    <property type="project" value="TreeGrafter"/>
</dbReference>
<name>G0SEM4_CHATD</name>
<keyword evidence="7 10" id="KW-0804">Transcription</keyword>
<evidence type="ECO:0000256" key="1">
    <source>
        <dbReference type="ARBA" id="ARBA00004123"/>
    </source>
</evidence>
<reference evidence="11 12" key="1">
    <citation type="journal article" date="2011" name="Cell">
        <title>Insight into structure and assembly of the nuclear pore complex by utilizing the genome of a eukaryotic thermophile.</title>
        <authorList>
            <person name="Amlacher S."/>
            <person name="Sarges P."/>
            <person name="Flemming D."/>
            <person name="van Noort V."/>
            <person name="Kunze R."/>
            <person name="Devos D.P."/>
            <person name="Arumugam M."/>
            <person name="Bork P."/>
            <person name="Hurt E."/>
        </authorList>
    </citation>
    <scope>NUCLEOTIDE SEQUENCE [LARGE SCALE GENOMIC DNA]</scope>
    <source>
        <strain evidence="12">DSM 1495 / CBS 144.50 / IMI 039719</strain>
    </source>
</reference>
<dbReference type="InterPro" id="IPR044888">
    <property type="entry name" value="Mediatior_Med7_sf"/>
</dbReference>
<dbReference type="RefSeq" id="XP_006696732.1">
    <property type="nucleotide sequence ID" value="XM_006696669.1"/>
</dbReference>
<dbReference type="PANTHER" id="PTHR21428">
    <property type="entry name" value="MEDIATOR OF RNA POLYMERASE II TRANSCRIPTION SUBUNIT 7"/>
    <property type="match status" value="1"/>
</dbReference>
<comment type="similarity">
    <text evidence="2 10">Belongs to the Mediator complex subunit 7 family.</text>
</comment>
<dbReference type="PDB" id="6XP5">
    <property type="method" value="EM"/>
    <property type="resolution" value="4.20 A"/>
    <property type="chains" value="G=1-246"/>
</dbReference>
<dbReference type="EMDB" id="EMD-22284"/>
<comment type="subunit">
    <text evidence="3 10">Component of the Mediator complex.</text>
</comment>
<dbReference type="Pfam" id="PF05983">
    <property type="entry name" value="Med7"/>
    <property type="match status" value="1"/>
</dbReference>
<comment type="function">
    <text evidence="9">Component of the Mediator complex, a coactivator involved in the regulated transcription of nearly all RNA polymerase II-dependent genes. Mediator functions as a bridge to convey information from gene-specific regulatory proteins to the basal RNA polymerase II transcription machinery. Mediator is recruited to promoters by direct interactions with regulatory proteins and serves as a scaffold for the assembly of a functional preinitiation complex with RNA polymerase II and the general transcription factors.</text>
</comment>
<dbReference type="Gene3D" id="6.10.140.1520">
    <property type="match status" value="1"/>
</dbReference>
<dbReference type="PANTHER" id="PTHR21428:SF11">
    <property type="entry name" value="MEDIATOR OF RNA POLYMERASE II TRANSCRIPTION SUBUNIT 7"/>
    <property type="match status" value="1"/>
</dbReference>
<dbReference type="SUPFAM" id="SSF140718">
    <property type="entry name" value="Mediator hinge subcomplex-like"/>
    <property type="match status" value="1"/>
</dbReference>
<dbReference type="Gene3D" id="6.10.140.200">
    <property type="match status" value="1"/>
</dbReference>
<reference evidence="13" key="2">
    <citation type="journal article" date="2021" name="Mol. Cell">
        <title>Mediator structure and conformation change.</title>
        <authorList>
            <person name="Zhang H."/>
            <person name="Chen D.H."/>
            <person name="Mattoo R.U.H."/>
            <person name="Bushnell D.A."/>
            <person name="Wang Y."/>
            <person name="Yuan C."/>
            <person name="Wang L."/>
            <person name="Wang C."/>
            <person name="Davis R.E."/>
            <person name="Nie Y."/>
            <person name="Kornberg R.D."/>
        </authorList>
    </citation>
    <scope>STRUCTURE BY ELECTRON MICROSCOPY (4.20 ANGSTROMS)</scope>
</reference>
<dbReference type="GO" id="GO:0006357">
    <property type="term" value="P:regulation of transcription by RNA polymerase II"/>
    <property type="evidence" value="ECO:0007669"/>
    <property type="project" value="InterPro"/>
</dbReference>